<organism evidence="2 3">
    <name type="scientific">Aeoliella straminimaris</name>
    <dbReference type="NCBI Taxonomy" id="2954799"/>
    <lineage>
        <taxon>Bacteria</taxon>
        <taxon>Pseudomonadati</taxon>
        <taxon>Planctomycetota</taxon>
        <taxon>Planctomycetia</taxon>
        <taxon>Pirellulales</taxon>
        <taxon>Lacipirellulaceae</taxon>
        <taxon>Aeoliella</taxon>
    </lineage>
</organism>
<dbReference type="EC" id="5.1.3.32" evidence="2"/>
<dbReference type="InterPro" id="IPR008000">
    <property type="entry name" value="Rham/fucose_mutarotase"/>
</dbReference>
<accession>A0A9X2F9H0</accession>
<dbReference type="Proteomes" id="UP001155241">
    <property type="component" value="Unassembled WGS sequence"/>
</dbReference>
<reference evidence="2" key="1">
    <citation type="submission" date="2022-06" db="EMBL/GenBank/DDBJ databases">
        <title>Aeoliella straminimaris, a novel planctomycete from sediments.</title>
        <authorList>
            <person name="Vitorino I.R."/>
            <person name="Lage O.M."/>
        </authorList>
    </citation>
    <scope>NUCLEOTIDE SEQUENCE</scope>
    <source>
        <strain evidence="2">ICT_H6.2</strain>
    </source>
</reference>
<protein>
    <submittedName>
        <fullName evidence="2">L-rhamnose mutarotase</fullName>
        <ecNumber evidence="2">5.1.3.32</ecNumber>
    </submittedName>
</protein>
<dbReference type="PANTHER" id="PTHR34389">
    <property type="entry name" value="L-RHAMNOSE MUTAROTASE"/>
    <property type="match status" value="1"/>
</dbReference>
<dbReference type="AlphaFoldDB" id="A0A9X2F9H0"/>
<comment type="caution">
    <text evidence="2">The sequence shown here is derived from an EMBL/GenBank/DDBJ whole genome shotgun (WGS) entry which is preliminary data.</text>
</comment>
<keyword evidence="3" id="KW-1185">Reference proteome</keyword>
<dbReference type="SUPFAM" id="SSF54909">
    <property type="entry name" value="Dimeric alpha+beta barrel"/>
    <property type="match status" value="1"/>
</dbReference>
<evidence type="ECO:0000256" key="1">
    <source>
        <dbReference type="SAM" id="MobiDB-lite"/>
    </source>
</evidence>
<dbReference type="Pfam" id="PF05336">
    <property type="entry name" value="rhaM"/>
    <property type="match status" value="1"/>
</dbReference>
<dbReference type="GO" id="GO:0062192">
    <property type="term" value="F:L-rhamnose mutarotase activity"/>
    <property type="evidence" value="ECO:0007669"/>
    <property type="project" value="UniProtKB-EC"/>
</dbReference>
<evidence type="ECO:0000313" key="2">
    <source>
        <dbReference type="EMBL" id="MCO6044103.1"/>
    </source>
</evidence>
<name>A0A9X2F9H0_9BACT</name>
<evidence type="ECO:0000313" key="3">
    <source>
        <dbReference type="Proteomes" id="UP001155241"/>
    </source>
</evidence>
<dbReference type="EMBL" id="JAMXLR010000033">
    <property type="protein sequence ID" value="MCO6044103.1"/>
    <property type="molecule type" value="Genomic_DNA"/>
</dbReference>
<keyword evidence="2" id="KW-0413">Isomerase</keyword>
<sequence>MSLSDATRPQYGSTNPSPAEQAEKGVQRYSAAVELLPEKEELYRELHASVWPDVVAALKRANIQNYSIHVLELGGKKYLFQYFEYVGDDPKRDFASIGQDPTTRDEWWPITDACQSRIEGTPEGEQWLPGEMVMHLP</sequence>
<dbReference type="Gene3D" id="3.30.70.100">
    <property type="match status" value="1"/>
</dbReference>
<dbReference type="RefSeq" id="WP_252852209.1">
    <property type="nucleotide sequence ID" value="NZ_JAMXLR010000033.1"/>
</dbReference>
<gene>
    <name evidence="2" type="ORF">NG895_09295</name>
</gene>
<dbReference type="InterPro" id="IPR011008">
    <property type="entry name" value="Dimeric_a/b-barrel"/>
</dbReference>
<feature type="compositionally biased region" description="Polar residues" evidence="1">
    <location>
        <begin position="1"/>
        <end position="18"/>
    </location>
</feature>
<dbReference type="PANTHER" id="PTHR34389:SF2">
    <property type="entry name" value="L-RHAMNOSE MUTAROTASE"/>
    <property type="match status" value="1"/>
</dbReference>
<proteinExistence type="predicted"/>
<feature type="region of interest" description="Disordered" evidence="1">
    <location>
        <begin position="1"/>
        <end position="26"/>
    </location>
</feature>